<comment type="caution">
    <text evidence="1">The sequence shown here is derived from an EMBL/GenBank/DDBJ whole genome shotgun (WGS) entry which is preliminary data.</text>
</comment>
<feature type="non-terminal residue" evidence="1">
    <location>
        <position position="105"/>
    </location>
</feature>
<dbReference type="Proteomes" id="UP000823775">
    <property type="component" value="Unassembled WGS sequence"/>
</dbReference>
<evidence type="ECO:0000313" key="2">
    <source>
        <dbReference type="Proteomes" id="UP000823775"/>
    </source>
</evidence>
<evidence type="ECO:0000313" key="1">
    <source>
        <dbReference type="EMBL" id="MCE3216255.1"/>
    </source>
</evidence>
<accession>A0ABS8WW93</accession>
<reference evidence="1 2" key="1">
    <citation type="journal article" date="2021" name="BMC Genomics">
        <title>Datura genome reveals duplications of psychoactive alkaloid biosynthetic genes and high mutation rate following tissue culture.</title>
        <authorList>
            <person name="Rajewski A."/>
            <person name="Carter-House D."/>
            <person name="Stajich J."/>
            <person name="Litt A."/>
        </authorList>
    </citation>
    <scope>NUCLEOTIDE SEQUENCE [LARGE SCALE GENOMIC DNA]</scope>
    <source>
        <strain evidence="1">AR-01</strain>
    </source>
</reference>
<proteinExistence type="predicted"/>
<keyword evidence="2" id="KW-1185">Reference proteome</keyword>
<protein>
    <submittedName>
        <fullName evidence="1">Uncharacterized protein</fullName>
    </submittedName>
</protein>
<name>A0ABS8WW93_DATST</name>
<dbReference type="EMBL" id="JACEIK010012907">
    <property type="protein sequence ID" value="MCE3216255.1"/>
    <property type="molecule type" value="Genomic_DNA"/>
</dbReference>
<gene>
    <name evidence="1" type="ORF">HAX54_005745</name>
</gene>
<sequence>MILLSLSKFAASNALNKDVYENFTMIGTAESLNFNSIFDSSESKLPSKLESSIISPSSFDADMIFSVELTKENEEEGETESTTSIAADLAAAACTSHGEIARGNG</sequence>
<organism evidence="1 2">
    <name type="scientific">Datura stramonium</name>
    <name type="common">Jimsonweed</name>
    <name type="synonym">Common thornapple</name>
    <dbReference type="NCBI Taxonomy" id="4076"/>
    <lineage>
        <taxon>Eukaryota</taxon>
        <taxon>Viridiplantae</taxon>
        <taxon>Streptophyta</taxon>
        <taxon>Embryophyta</taxon>
        <taxon>Tracheophyta</taxon>
        <taxon>Spermatophyta</taxon>
        <taxon>Magnoliopsida</taxon>
        <taxon>eudicotyledons</taxon>
        <taxon>Gunneridae</taxon>
        <taxon>Pentapetalae</taxon>
        <taxon>asterids</taxon>
        <taxon>lamiids</taxon>
        <taxon>Solanales</taxon>
        <taxon>Solanaceae</taxon>
        <taxon>Solanoideae</taxon>
        <taxon>Datureae</taxon>
        <taxon>Datura</taxon>
    </lineage>
</organism>